<dbReference type="Proteomes" id="UP000000323">
    <property type="component" value="Chromosome 1"/>
</dbReference>
<dbReference type="AlphaFoldDB" id="D1CC90"/>
<gene>
    <name evidence="1" type="ordered locus">Tter_1499</name>
</gene>
<keyword evidence="2" id="KW-1185">Reference proteome</keyword>
<evidence type="ECO:0000313" key="2">
    <source>
        <dbReference type="Proteomes" id="UP000000323"/>
    </source>
</evidence>
<dbReference type="HOGENOM" id="CLU_2940352_0_0_0"/>
<proteinExistence type="predicted"/>
<accession>D1CC90</accession>
<reference evidence="2" key="1">
    <citation type="journal article" date="2010" name="Stand. Genomic Sci.">
        <title>Complete genome sequence of 'Thermobaculum terrenum' type strain (YNP1).</title>
        <authorList>
            <person name="Kiss H."/>
            <person name="Cleland D."/>
            <person name="Lapidus A."/>
            <person name="Lucas S."/>
            <person name="Glavina Del Rio T."/>
            <person name="Nolan M."/>
            <person name="Tice H."/>
            <person name="Han C."/>
            <person name="Goodwin L."/>
            <person name="Pitluck S."/>
            <person name="Liolios K."/>
            <person name="Ivanova N."/>
            <person name="Mavromatis K."/>
            <person name="Ovchinnikova G."/>
            <person name="Pati A."/>
            <person name="Chen A."/>
            <person name="Palaniappan K."/>
            <person name="Land M."/>
            <person name="Hauser L."/>
            <person name="Chang Y."/>
            <person name="Jeffries C."/>
            <person name="Lu M."/>
            <person name="Brettin T."/>
            <person name="Detter J."/>
            <person name="Goker M."/>
            <person name="Tindall B."/>
            <person name="Beck B."/>
            <person name="McDermott T."/>
            <person name="Woyke T."/>
            <person name="Bristow J."/>
            <person name="Eisen J."/>
            <person name="Markowitz V."/>
            <person name="Hugenholtz P."/>
            <person name="Kyrpides N."/>
            <person name="Klenk H."/>
            <person name="Cheng J."/>
        </authorList>
    </citation>
    <scope>NUCLEOTIDE SEQUENCE [LARGE SCALE GENOMIC DNA]</scope>
    <source>
        <strain evidence="2">ATCC BAA-798 / YNP1</strain>
    </source>
</reference>
<sequence length="60" mass="6542">MKISTRIRKVLVVLALIAALAAATGWEWGTYRQGSSGWEWGKVNTHNHSAAVVIKHNQGA</sequence>
<organism evidence="1 2">
    <name type="scientific">Thermobaculum terrenum (strain ATCC BAA-798 / CCMEE 7001 / YNP1)</name>
    <dbReference type="NCBI Taxonomy" id="525904"/>
    <lineage>
        <taxon>Bacteria</taxon>
        <taxon>Bacillati</taxon>
        <taxon>Chloroflexota</taxon>
        <taxon>Chloroflexia</taxon>
        <taxon>Candidatus Thermobaculales</taxon>
        <taxon>Candidatus Thermobaculaceae</taxon>
        <taxon>Thermobaculum</taxon>
    </lineage>
</organism>
<dbReference type="RefSeq" id="WP_012875440.1">
    <property type="nucleotide sequence ID" value="NC_013525.1"/>
</dbReference>
<evidence type="ECO:0000313" key="1">
    <source>
        <dbReference type="EMBL" id="ACZ42405.1"/>
    </source>
</evidence>
<dbReference type="KEGG" id="ttr:Tter_1499"/>
<protein>
    <submittedName>
        <fullName evidence="1">Uncharacterized protein</fullName>
    </submittedName>
</protein>
<dbReference type="EMBL" id="CP001825">
    <property type="protein sequence ID" value="ACZ42405.1"/>
    <property type="molecule type" value="Genomic_DNA"/>
</dbReference>
<name>D1CC90_THET1</name>